<dbReference type="GO" id="GO:0006508">
    <property type="term" value="P:proteolysis"/>
    <property type="evidence" value="ECO:0007669"/>
    <property type="project" value="UniProtKB-KW"/>
</dbReference>
<proteinExistence type="inferred from homology"/>
<reference evidence="14" key="1">
    <citation type="submission" date="2019-10" db="EMBL/GenBank/DDBJ databases">
        <title>Draft genome sequece of Microseira wollei NIES-4236.</title>
        <authorList>
            <person name="Yamaguchi H."/>
            <person name="Suzuki S."/>
            <person name="Kawachi M."/>
        </authorList>
    </citation>
    <scope>NUCLEOTIDE SEQUENCE</scope>
    <source>
        <strain evidence="14">NIES-4236</strain>
    </source>
</reference>
<evidence type="ECO:0000313" key="14">
    <source>
        <dbReference type="EMBL" id="GET35334.1"/>
    </source>
</evidence>
<dbReference type="Pfam" id="PF00082">
    <property type="entry name" value="Peptidase_S8"/>
    <property type="match status" value="1"/>
</dbReference>
<dbReference type="SUPFAM" id="SSF52743">
    <property type="entry name" value="Subtilisin-like"/>
    <property type="match status" value="1"/>
</dbReference>
<dbReference type="AlphaFoldDB" id="A0AAV3WE84"/>
<evidence type="ECO:0000259" key="13">
    <source>
        <dbReference type="Pfam" id="PF22148"/>
    </source>
</evidence>
<feature type="active site" description="Charge relay system" evidence="8">
    <location>
        <position position="220"/>
    </location>
</feature>
<keyword evidence="5" id="KW-0732">Signal</keyword>
<dbReference type="Gene3D" id="3.40.50.200">
    <property type="entry name" value="Peptidase S8/S53 domain"/>
    <property type="match status" value="1"/>
</dbReference>
<evidence type="ECO:0000256" key="3">
    <source>
        <dbReference type="ARBA" id="ARBA00022525"/>
    </source>
</evidence>
<accession>A0AAV3WE84</accession>
<feature type="domain" description="SD-repeat containing protein B" evidence="12">
    <location>
        <begin position="444"/>
        <end position="522"/>
    </location>
</feature>
<evidence type="ECO:0000259" key="12">
    <source>
        <dbReference type="Pfam" id="PF17210"/>
    </source>
</evidence>
<dbReference type="InterPro" id="IPR015500">
    <property type="entry name" value="Peptidase_S8_subtilisin-rel"/>
</dbReference>
<keyword evidence="15" id="KW-1185">Reference proteome</keyword>
<comment type="similarity">
    <text evidence="2 8 9">Belongs to the peptidase S8 family.</text>
</comment>
<sequence>MQNNQPIDDIMAFGQQQQQLENQTVERRDENLRDRPNRVPDAEYVPNQVIVKFNSGVQTADIESLQQSLGATVLGTTTNLGIQLWELRSLTADQAIATFGNDSRIEYIERNYIRSLDATPNDPSFNQLWGLNNTGQTGGKLDADIDAPEAWNIQTGNNVVVGVIDTGVDYNHPDLAANIWTNPGEIAGDGIDNDGNGYVDDIHGYDFSDGDSNPLDYQGHGTHVAGTIGAVGNNSTGVAGVNWSAKIMPIKIFPNATDFNIVKAIEYSANMGVKVTNNSWGGGPGSAALKDAIQYAGSKGQLFIAAAGNDATNTDIFPHYPSGFNLDNIISVAATDHNDALAYFSNYGATSVDLGAPGDNIYSTLPNNSYGTYSGTSMATPHVAGVASLIWSQYPNLTAPQVKDRILNFADPIAALNGKTVTGGRLNAFNSLLLQPGKGAISGIKWNDKDVDGIKDNNESGLAGWKIYLDQNNNGKLDPGETSTTTDASGAYSLINLQPGTYTVAEVPQPDWEQTFPTGGTHAVNVAANQIVDNINFGNRDTNFGVIKGTQWNDLDGDGIKDIGEPGLSNRTTYIDQNKNGVFDPGELSAQTDANGNYTFTDLATGTYQVGAVPQTGWQPTFPSGGVQTVTLSKGEIETKIDFGNKALPGEIQGIKWKDTDGDGAKDASETGLAGWTIFLDADFDGILDPGETFTTTGVNGEYSFKNLAPDTYTVAEVVKQGWTQTSPGAPGNKSFETGNFTSWQTLGNTSIQTAAYGATPTDGTYDALITNGVGSVSDTALESFAGLAAGSLDALGNGNATEGSVITQTISVPKGAKLTFDWNFLTNEGTPSFFNDFAFVAIGSNPSNTLANTKSSFVTSPTIFEEETGFGTFSQTFTTAGTYTVAVGMVDVGDTGFDSGLLVDNFSLTDDAGNPLPGSHTITINPGQTVKGVDFGNKALSGEIKGIKWNDQNGDGVQDPDEPGLANWTIYLDANQNSKLDQGEIAVVTDANGNYAFTDLEPGTYTVAEVMQNGWQQTTPVNPTNKSFETGDFTSWETKGNTTIQTDAFKSGPTDGIYDAFVTNGTGSFSDTNLETYLGLTPGKLDSLGNGNATEGSVLKKTITVSAGTKLSCDWNFFTKEGTPSSYNDFAFFSVGGGALTTLANTKSSFVTSATSFPKETKFGTYSYTFTKGGTYDVAVGVADVGDTGIDSGLLVDNFQLTDSNGLPVPASQKVTLSAGDILTLPMPKGKGILGSTSQLARPGLPQAE</sequence>
<feature type="active site" description="Charge relay system" evidence="8">
    <location>
        <position position="165"/>
    </location>
</feature>
<evidence type="ECO:0000256" key="9">
    <source>
        <dbReference type="RuleBase" id="RU003355"/>
    </source>
</evidence>
<evidence type="ECO:0000256" key="2">
    <source>
        <dbReference type="ARBA" id="ARBA00011073"/>
    </source>
</evidence>
<dbReference type="InterPro" id="IPR022398">
    <property type="entry name" value="Peptidase_S8_His-AS"/>
</dbReference>
<dbReference type="InterPro" id="IPR000209">
    <property type="entry name" value="Peptidase_S8/S53_dom"/>
</dbReference>
<feature type="region of interest" description="Disordered" evidence="10">
    <location>
        <begin position="18"/>
        <end position="40"/>
    </location>
</feature>
<dbReference type="PROSITE" id="PS00137">
    <property type="entry name" value="SUBTILASE_HIS"/>
    <property type="match status" value="1"/>
</dbReference>
<dbReference type="GO" id="GO:0005576">
    <property type="term" value="C:extracellular region"/>
    <property type="evidence" value="ECO:0007669"/>
    <property type="project" value="UniProtKB-SubCell"/>
</dbReference>
<dbReference type="InterPro" id="IPR013783">
    <property type="entry name" value="Ig-like_fold"/>
</dbReference>
<keyword evidence="3" id="KW-0964">Secreted</keyword>
<feature type="active site" description="Charge relay system" evidence="8">
    <location>
        <position position="377"/>
    </location>
</feature>
<feature type="domain" description="Fervidolysin-like N-terminal prodomain" evidence="13">
    <location>
        <begin position="38"/>
        <end position="111"/>
    </location>
</feature>
<dbReference type="GO" id="GO:0004252">
    <property type="term" value="F:serine-type endopeptidase activity"/>
    <property type="evidence" value="ECO:0007669"/>
    <property type="project" value="UniProtKB-UniRule"/>
</dbReference>
<evidence type="ECO:0000256" key="4">
    <source>
        <dbReference type="ARBA" id="ARBA00022670"/>
    </source>
</evidence>
<keyword evidence="4 8" id="KW-0645">Protease</keyword>
<dbReference type="PRINTS" id="PR00723">
    <property type="entry name" value="SUBTILISIN"/>
</dbReference>
<protein>
    <submittedName>
        <fullName evidence="14">Peptidase</fullName>
    </submittedName>
</protein>
<feature type="domain" description="SD-repeat containing protein B" evidence="12">
    <location>
        <begin position="552"/>
        <end position="630"/>
    </location>
</feature>
<dbReference type="InterPro" id="IPR023828">
    <property type="entry name" value="Peptidase_S8_Ser-AS"/>
</dbReference>
<comment type="subcellular location">
    <subcellularLocation>
        <location evidence="1">Secreted</location>
    </subcellularLocation>
</comment>
<evidence type="ECO:0000256" key="1">
    <source>
        <dbReference type="ARBA" id="ARBA00004613"/>
    </source>
</evidence>
<dbReference type="PROSITE" id="PS51892">
    <property type="entry name" value="SUBTILASE"/>
    <property type="match status" value="1"/>
</dbReference>
<dbReference type="SUPFAM" id="SSF117074">
    <property type="entry name" value="Hypothetical protein PA1324"/>
    <property type="match status" value="4"/>
</dbReference>
<evidence type="ECO:0000313" key="15">
    <source>
        <dbReference type="Proteomes" id="UP001050975"/>
    </source>
</evidence>
<dbReference type="InterPro" id="IPR033764">
    <property type="entry name" value="Sdr_B"/>
</dbReference>
<evidence type="ECO:0000259" key="11">
    <source>
        <dbReference type="Pfam" id="PF00082"/>
    </source>
</evidence>
<organism evidence="14 15">
    <name type="scientific">Microseira wollei NIES-4236</name>
    <dbReference type="NCBI Taxonomy" id="2530354"/>
    <lineage>
        <taxon>Bacteria</taxon>
        <taxon>Bacillati</taxon>
        <taxon>Cyanobacteriota</taxon>
        <taxon>Cyanophyceae</taxon>
        <taxon>Oscillatoriophycideae</taxon>
        <taxon>Aerosakkonematales</taxon>
        <taxon>Aerosakkonemataceae</taxon>
        <taxon>Microseira</taxon>
    </lineage>
</organism>
<feature type="domain" description="Peptidase S8/S53" evidence="11">
    <location>
        <begin position="156"/>
        <end position="410"/>
    </location>
</feature>
<feature type="domain" description="SD-repeat containing protein B" evidence="12">
    <location>
        <begin position="656"/>
        <end position="737"/>
    </location>
</feature>
<evidence type="ECO:0000256" key="7">
    <source>
        <dbReference type="ARBA" id="ARBA00022825"/>
    </source>
</evidence>
<evidence type="ECO:0000256" key="10">
    <source>
        <dbReference type="SAM" id="MobiDB-lite"/>
    </source>
</evidence>
<dbReference type="InterPro" id="IPR034204">
    <property type="entry name" value="PfSUB1-like_cat_dom"/>
</dbReference>
<keyword evidence="7 8" id="KW-0720">Serine protease</keyword>
<gene>
    <name evidence="14" type="ORF">MiSe_00760</name>
</gene>
<dbReference type="Proteomes" id="UP001050975">
    <property type="component" value="Unassembled WGS sequence"/>
</dbReference>
<dbReference type="CDD" id="cd07473">
    <property type="entry name" value="Peptidases_S8_Subtilisin_like"/>
    <property type="match status" value="1"/>
</dbReference>
<dbReference type="InterPro" id="IPR051048">
    <property type="entry name" value="Peptidase_S8/S53_subtilisin"/>
</dbReference>
<dbReference type="InterPro" id="IPR054399">
    <property type="entry name" value="Fervidolysin-like_N_prodom"/>
</dbReference>
<dbReference type="EMBL" id="BLAY01000001">
    <property type="protein sequence ID" value="GET35334.1"/>
    <property type="molecule type" value="Genomic_DNA"/>
</dbReference>
<dbReference type="Pfam" id="PF22148">
    <property type="entry name" value="Fervidolysin_NPro-like"/>
    <property type="match status" value="1"/>
</dbReference>
<feature type="compositionally biased region" description="Basic and acidic residues" evidence="10">
    <location>
        <begin position="24"/>
        <end position="40"/>
    </location>
</feature>
<dbReference type="InterPro" id="IPR036852">
    <property type="entry name" value="Peptidase_S8/S53_dom_sf"/>
</dbReference>
<dbReference type="PROSITE" id="PS00138">
    <property type="entry name" value="SUBTILASE_SER"/>
    <property type="match status" value="1"/>
</dbReference>
<dbReference type="PROSITE" id="PS00136">
    <property type="entry name" value="SUBTILASE_ASP"/>
    <property type="match status" value="1"/>
</dbReference>
<dbReference type="PANTHER" id="PTHR43399">
    <property type="entry name" value="SUBTILISIN-RELATED"/>
    <property type="match status" value="1"/>
</dbReference>
<dbReference type="InterPro" id="IPR023827">
    <property type="entry name" value="Peptidase_S8_Asp-AS"/>
</dbReference>
<evidence type="ECO:0000256" key="8">
    <source>
        <dbReference type="PROSITE-ProRule" id="PRU01240"/>
    </source>
</evidence>
<dbReference type="Pfam" id="PF17210">
    <property type="entry name" value="SdrD_B"/>
    <property type="match status" value="4"/>
</dbReference>
<comment type="caution">
    <text evidence="14">The sequence shown here is derived from an EMBL/GenBank/DDBJ whole genome shotgun (WGS) entry which is preliminary data.</text>
</comment>
<dbReference type="PANTHER" id="PTHR43399:SF4">
    <property type="entry name" value="CELL WALL-ASSOCIATED PROTEASE"/>
    <property type="match status" value="1"/>
</dbReference>
<dbReference type="RefSeq" id="WP_226572644.1">
    <property type="nucleotide sequence ID" value="NZ_BLAY01000001.1"/>
</dbReference>
<name>A0AAV3WE84_9CYAN</name>
<evidence type="ECO:0000256" key="6">
    <source>
        <dbReference type="ARBA" id="ARBA00022801"/>
    </source>
</evidence>
<dbReference type="Gene3D" id="2.60.40.10">
    <property type="entry name" value="Immunoglobulins"/>
    <property type="match status" value="4"/>
</dbReference>
<evidence type="ECO:0000256" key="5">
    <source>
        <dbReference type="ARBA" id="ARBA00022729"/>
    </source>
</evidence>
<keyword evidence="6 8" id="KW-0378">Hydrolase</keyword>
<feature type="domain" description="SD-repeat containing protein B" evidence="12">
    <location>
        <begin position="949"/>
        <end position="1030"/>
    </location>
</feature>